<dbReference type="EMBL" id="MF768985">
    <property type="protein sequence ID" value="ATU84112.1"/>
    <property type="molecule type" value="Genomic_DNA"/>
</dbReference>
<accession>A0A2D3I6X8</accession>
<reference evidence="1" key="1">
    <citation type="journal article" date="2018" name="Aquaculture">
        <title>Complete genome sequence of a white spot syndrome virus associated with a disease incursion in Australia.</title>
        <authorList>
            <person name="Oakey J."/>
            <person name="Smith C.S."/>
        </authorList>
    </citation>
    <scope>NUCLEOTIDE SEQUENCE [LARGE SCALE GENOMIC DNA]</scope>
    <source>
        <strain evidence="1">WSSV-AU</strain>
    </source>
</reference>
<protein>
    <submittedName>
        <fullName evidence="1">ORF905</fullName>
    </submittedName>
</protein>
<organism evidence="1">
    <name type="scientific">White spot syndrome virus</name>
    <dbReference type="NCBI Taxonomy" id="342409"/>
    <lineage>
        <taxon>Viruses</taxon>
        <taxon>Viruses incertae sedis</taxon>
        <taxon>Naldaviricetes</taxon>
        <taxon>Nimaviridae</taxon>
        <taxon>Whispovirus</taxon>
    </lineage>
</organism>
<evidence type="ECO:0000313" key="1">
    <source>
        <dbReference type="EMBL" id="ATU84112.1"/>
    </source>
</evidence>
<proteinExistence type="predicted"/>
<sequence>MSLDVQSLLWSIDVSKILGNIMYDADVADTSNKQPHLLPPLIVKKFYSISSSKIFQKFFCVTRV</sequence>
<name>A0A2D3I6X8_9VIRU</name>
<dbReference type="Proteomes" id="UP000267516">
    <property type="component" value="Segment"/>
</dbReference>